<keyword evidence="1" id="KW-0418">Kinase</keyword>
<keyword evidence="5" id="KW-1185">Reference proteome</keyword>
<dbReference type="Proteomes" id="UP001595824">
    <property type="component" value="Unassembled WGS sequence"/>
</dbReference>
<dbReference type="InterPro" id="IPR003594">
    <property type="entry name" value="HATPase_dom"/>
</dbReference>
<dbReference type="GO" id="GO:0005524">
    <property type="term" value="F:ATP binding"/>
    <property type="evidence" value="ECO:0007669"/>
    <property type="project" value="UniProtKB-KW"/>
</dbReference>
<accession>A0ABV8TLY3</accession>
<dbReference type="SUPFAM" id="SSF55874">
    <property type="entry name" value="ATPase domain of HSP90 chaperone/DNA topoisomerase II/histidine kinase"/>
    <property type="match status" value="1"/>
</dbReference>
<comment type="caution">
    <text evidence="4">The sequence shown here is derived from an EMBL/GenBank/DDBJ whole genome shotgun (WGS) entry which is preliminary data.</text>
</comment>
<dbReference type="InterPro" id="IPR050267">
    <property type="entry name" value="Anti-sigma-factor_SerPK"/>
</dbReference>
<evidence type="ECO:0000259" key="3">
    <source>
        <dbReference type="Pfam" id="PF13581"/>
    </source>
</evidence>
<evidence type="ECO:0000313" key="5">
    <source>
        <dbReference type="Proteomes" id="UP001595824"/>
    </source>
</evidence>
<evidence type="ECO:0000256" key="2">
    <source>
        <dbReference type="SAM" id="MobiDB-lite"/>
    </source>
</evidence>
<proteinExistence type="predicted"/>
<feature type="domain" description="Histidine kinase/HSP90-like ATPase" evidence="3">
    <location>
        <begin position="32"/>
        <end position="149"/>
    </location>
</feature>
<protein>
    <submittedName>
        <fullName evidence="4">ATP-binding protein</fullName>
    </submittedName>
</protein>
<dbReference type="PANTHER" id="PTHR35526:SF3">
    <property type="entry name" value="ANTI-SIGMA-F FACTOR RSBW"/>
    <property type="match status" value="1"/>
</dbReference>
<sequence length="153" mass="16454">MTSVTTGRSAPTAPQLHAHGTGYPGYDVSLALLPESAAMTRRATRTTMRCWGLPEDLTADAELVACELVTNAVRHARLRNAREPGHCRMSLERPAPDAVLIGVSDRSVIRPAKCAPDENDTGGRGLMLVESLAADWGVIRRPVGKTVWALLKT</sequence>
<dbReference type="EMBL" id="JBHSDP010000025">
    <property type="protein sequence ID" value="MFC4331397.1"/>
    <property type="molecule type" value="Genomic_DNA"/>
</dbReference>
<evidence type="ECO:0000256" key="1">
    <source>
        <dbReference type="ARBA" id="ARBA00022527"/>
    </source>
</evidence>
<dbReference type="CDD" id="cd16936">
    <property type="entry name" value="HATPase_RsbW-like"/>
    <property type="match status" value="1"/>
</dbReference>
<feature type="region of interest" description="Disordered" evidence="2">
    <location>
        <begin position="1"/>
        <end position="20"/>
    </location>
</feature>
<dbReference type="Gene3D" id="3.30.565.10">
    <property type="entry name" value="Histidine kinase-like ATPase, C-terminal domain"/>
    <property type="match status" value="1"/>
</dbReference>
<keyword evidence="4" id="KW-0067">ATP-binding</keyword>
<dbReference type="PANTHER" id="PTHR35526">
    <property type="entry name" value="ANTI-SIGMA-F FACTOR RSBW-RELATED"/>
    <property type="match status" value="1"/>
</dbReference>
<gene>
    <name evidence="4" type="ORF">ACFPC0_27190</name>
</gene>
<keyword evidence="4" id="KW-0547">Nucleotide-binding</keyword>
<dbReference type="InterPro" id="IPR036890">
    <property type="entry name" value="HATPase_C_sf"/>
</dbReference>
<reference evidence="5" key="1">
    <citation type="journal article" date="2019" name="Int. J. Syst. Evol. Microbiol.">
        <title>The Global Catalogue of Microorganisms (GCM) 10K type strain sequencing project: providing services to taxonomists for standard genome sequencing and annotation.</title>
        <authorList>
            <consortium name="The Broad Institute Genomics Platform"/>
            <consortium name="The Broad Institute Genome Sequencing Center for Infectious Disease"/>
            <person name="Wu L."/>
            <person name="Ma J."/>
        </authorList>
    </citation>
    <scope>NUCLEOTIDE SEQUENCE [LARGE SCALE GENOMIC DNA]</scope>
    <source>
        <strain evidence="5">PCU 347</strain>
    </source>
</reference>
<keyword evidence="1" id="KW-0808">Transferase</keyword>
<organism evidence="4 5">
    <name type="scientific">Streptomyces andamanensis</name>
    <dbReference type="NCBI Taxonomy" id="1565035"/>
    <lineage>
        <taxon>Bacteria</taxon>
        <taxon>Bacillati</taxon>
        <taxon>Actinomycetota</taxon>
        <taxon>Actinomycetes</taxon>
        <taxon>Kitasatosporales</taxon>
        <taxon>Streptomycetaceae</taxon>
        <taxon>Streptomyces</taxon>
    </lineage>
</organism>
<name>A0ABV8TLY3_9ACTN</name>
<keyword evidence="1" id="KW-0723">Serine/threonine-protein kinase</keyword>
<evidence type="ECO:0000313" key="4">
    <source>
        <dbReference type="EMBL" id="MFC4331397.1"/>
    </source>
</evidence>
<dbReference type="Pfam" id="PF13581">
    <property type="entry name" value="HATPase_c_2"/>
    <property type="match status" value="1"/>
</dbReference>
<dbReference type="RefSeq" id="WP_381742677.1">
    <property type="nucleotide sequence ID" value="NZ_JBHSDP010000025.1"/>
</dbReference>